<dbReference type="PANTHER" id="PTHR12214:SF2">
    <property type="entry name" value="PAX3- AND PAX7-BINDING PROTEIN 1"/>
    <property type="match status" value="1"/>
</dbReference>
<feature type="non-terminal residue" evidence="3">
    <location>
        <position position="1"/>
    </location>
</feature>
<name>A0ABV0NL29_9TELE</name>
<proteinExistence type="predicted"/>
<evidence type="ECO:0008006" key="5">
    <source>
        <dbReference type="Google" id="ProtNLM"/>
    </source>
</evidence>
<evidence type="ECO:0000313" key="3">
    <source>
        <dbReference type="EMBL" id="MEQ2170937.1"/>
    </source>
</evidence>
<reference evidence="3 4" key="1">
    <citation type="submission" date="2021-06" db="EMBL/GenBank/DDBJ databases">
        <authorList>
            <person name="Palmer J.M."/>
        </authorList>
    </citation>
    <scope>NUCLEOTIDE SEQUENCE [LARGE SCALE GENOMIC DNA]</scope>
    <source>
        <strain evidence="3 4">GA_2019</strain>
        <tissue evidence="3">Muscle</tissue>
    </source>
</reference>
<evidence type="ECO:0000256" key="2">
    <source>
        <dbReference type="ARBA" id="ARBA00023242"/>
    </source>
</evidence>
<protein>
    <recommendedName>
        <fullName evidence="5">GCF C-terminal domain-containing protein</fullName>
    </recommendedName>
</protein>
<gene>
    <name evidence="3" type="ORF">GOODEAATRI_005471</name>
</gene>
<keyword evidence="2" id="KW-0539">Nucleus</keyword>
<dbReference type="InterPro" id="IPR012890">
    <property type="entry name" value="GCFC2-like"/>
</dbReference>
<sequence length="101" mass="11238">LLGNIVQWDGILSYSCLRDLALDSTVNRYILSALQSTDIGEENVLKCQKVVESLPAHWFSGLKGQQTLPQLEPLCRYLTHLANTLHRSSVGGSDVERRTAK</sequence>
<dbReference type="PANTHER" id="PTHR12214">
    <property type="entry name" value="GC-RICH SEQUENCE DNA-BINDING FACTOR"/>
    <property type="match status" value="1"/>
</dbReference>
<evidence type="ECO:0000256" key="1">
    <source>
        <dbReference type="ARBA" id="ARBA00004123"/>
    </source>
</evidence>
<comment type="caution">
    <text evidence="3">The sequence shown here is derived from an EMBL/GenBank/DDBJ whole genome shotgun (WGS) entry which is preliminary data.</text>
</comment>
<evidence type="ECO:0000313" key="4">
    <source>
        <dbReference type="Proteomes" id="UP001476798"/>
    </source>
</evidence>
<accession>A0ABV0NL29</accession>
<comment type="subcellular location">
    <subcellularLocation>
        <location evidence="1">Nucleus</location>
    </subcellularLocation>
</comment>
<dbReference type="Proteomes" id="UP001476798">
    <property type="component" value="Unassembled WGS sequence"/>
</dbReference>
<dbReference type="EMBL" id="JAHRIO010040230">
    <property type="protein sequence ID" value="MEQ2170937.1"/>
    <property type="molecule type" value="Genomic_DNA"/>
</dbReference>
<organism evidence="3 4">
    <name type="scientific">Goodea atripinnis</name>
    <dbReference type="NCBI Taxonomy" id="208336"/>
    <lineage>
        <taxon>Eukaryota</taxon>
        <taxon>Metazoa</taxon>
        <taxon>Chordata</taxon>
        <taxon>Craniata</taxon>
        <taxon>Vertebrata</taxon>
        <taxon>Euteleostomi</taxon>
        <taxon>Actinopterygii</taxon>
        <taxon>Neopterygii</taxon>
        <taxon>Teleostei</taxon>
        <taxon>Neoteleostei</taxon>
        <taxon>Acanthomorphata</taxon>
        <taxon>Ovalentaria</taxon>
        <taxon>Atherinomorphae</taxon>
        <taxon>Cyprinodontiformes</taxon>
        <taxon>Goodeidae</taxon>
        <taxon>Goodea</taxon>
    </lineage>
</organism>
<keyword evidence="4" id="KW-1185">Reference proteome</keyword>